<feature type="chain" id="PRO_5023096194" description="Rap1a immunity protein domain-containing protein" evidence="1">
    <location>
        <begin position="24"/>
        <end position="127"/>
    </location>
</feature>
<feature type="signal peptide" evidence="1">
    <location>
        <begin position="1"/>
        <end position="23"/>
    </location>
</feature>
<gene>
    <name evidence="2" type="ORF">PS631_00817</name>
</gene>
<dbReference type="Proteomes" id="UP000399692">
    <property type="component" value="Unassembled WGS sequence"/>
</dbReference>
<evidence type="ECO:0000313" key="3">
    <source>
        <dbReference type="Proteomes" id="UP000399692"/>
    </source>
</evidence>
<sequence length="127" mass="14290" precursor="true">MIDKLLAAMLSCTCLLGSGSAQAWTKDGDKIVFQREEISHCDEYAMDAGAIMLGRQSNEPPYYGTDEYRPPTAATYTLRDILSRQVLAYPVRDTEQERRKDLEDFVQKAKAMCVQAYMESRPAKSAP</sequence>
<evidence type="ECO:0000256" key="1">
    <source>
        <dbReference type="SAM" id="SignalP"/>
    </source>
</evidence>
<name>A0A5E6Q4C2_PSEFL</name>
<evidence type="ECO:0008006" key="4">
    <source>
        <dbReference type="Google" id="ProtNLM"/>
    </source>
</evidence>
<protein>
    <recommendedName>
        <fullName evidence="4">Rap1a immunity protein domain-containing protein</fullName>
    </recommendedName>
</protein>
<dbReference type="AlphaFoldDB" id="A0A5E6Q4C2"/>
<dbReference type="EMBL" id="CABVHF010000001">
    <property type="protein sequence ID" value="VVM51046.1"/>
    <property type="molecule type" value="Genomic_DNA"/>
</dbReference>
<dbReference type="RefSeq" id="WP_150569363.1">
    <property type="nucleotide sequence ID" value="NZ_CABVHF010000001.1"/>
</dbReference>
<accession>A0A5E6Q4C2</accession>
<keyword evidence="1" id="KW-0732">Signal</keyword>
<proteinExistence type="predicted"/>
<dbReference type="OrthoDB" id="6878737at2"/>
<reference evidence="2 3" key="1">
    <citation type="submission" date="2019-09" db="EMBL/GenBank/DDBJ databases">
        <authorList>
            <person name="Chandra G."/>
            <person name="Truman W A."/>
        </authorList>
    </citation>
    <scope>NUCLEOTIDE SEQUENCE [LARGE SCALE GENOMIC DNA]</scope>
    <source>
        <strain evidence="2">PS631</strain>
    </source>
</reference>
<organism evidence="2 3">
    <name type="scientific">Pseudomonas fluorescens</name>
    <dbReference type="NCBI Taxonomy" id="294"/>
    <lineage>
        <taxon>Bacteria</taxon>
        <taxon>Pseudomonadati</taxon>
        <taxon>Pseudomonadota</taxon>
        <taxon>Gammaproteobacteria</taxon>
        <taxon>Pseudomonadales</taxon>
        <taxon>Pseudomonadaceae</taxon>
        <taxon>Pseudomonas</taxon>
    </lineage>
</organism>
<evidence type="ECO:0000313" key="2">
    <source>
        <dbReference type="EMBL" id="VVM51046.1"/>
    </source>
</evidence>